<protein>
    <recommendedName>
        <fullName evidence="4">Circadian-associated transcriptional repressor</fullName>
    </recommendedName>
</protein>
<dbReference type="GO" id="GO:0045892">
    <property type="term" value="P:negative regulation of DNA-templated transcription"/>
    <property type="evidence" value="ECO:0007669"/>
    <property type="project" value="TreeGrafter"/>
</dbReference>
<feature type="compositionally biased region" description="Polar residues" evidence="1">
    <location>
        <begin position="1"/>
        <end position="10"/>
    </location>
</feature>
<proteinExistence type="predicted"/>
<dbReference type="GO" id="GO:0000978">
    <property type="term" value="F:RNA polymerase II cis-regulatory region sequence-specific DNA binding"/>
    <property type="evidence" value="ECO:0007669"/>
    <property type="project" value="TreeGrafter"/>
</dbReference>
<evidence type="ECO:0008006" key="4">
    <source>
        <dbReference type="Google" id="ProtNLM"/>
    </source>
</evidence>
<reference evidence="2" key="1">
    <citation type="submission" date="2025-08" db="UniProtKB">
        <authorList>
            <consortium name="Ensembl"/>
        </authorList>
    </citation>
    <scope>IDENTIFICATION</scope>
</reference>
<feature type="compositionally biased region" description="Basic and acidic residues" evidence="1">
    <location>
        <begin position="291"/>
        <end position="302"/>
    </location>
</feature>
<feature type="compositionally biased region" description="Low complexity" evidence="1">
    <location>
        <begin position="11"/>
        <end position="25"/>
    </location>
</feature>
<sequence>MNSLSTSSKWPSYDSLSSTPSLLLSESEHTEDEADLLSSEGEGESRGGSVLYLAGRGTGASVVGFPFPGHPSDKQCRKSCPVEASLPAKGPSPGAVTLGSSSVSPGDTAFAQKCADLQKFVRPLIELLNGLKRGRFEKGLTGFQQSVAIDRLQRILGILQKPDMGEKYLQTIVQVEILLRMWFPQIKPQSSITPTNERVVLGPSRWRQNQLHIPVKKRKMSWLNPDPSDTIWPQHQQAKRHQSGDLVDCCHTVTSNNVISTRLPGTSSQKRVKEEIKSGLPACELLDIVDRRHSSSRRENRTWRRLQNSPPPSLRSNPATQDGSVSSSSAIPTAARQLRPEHARQRVNRAGPE</sequence>
<dbReference type="Pfam" id="PF15673">
    <property type="entry name" value="Ciart"/>
    <property type="match status" value="1"/>
</dbReference>
<dbReference type="OMA" id="HWSVAGS"/>
<evidence type="ECO:0000256" key="1">
    <source>
        <dbReference type="SAM" id="MobiDB-lite"/>
    </source>
</evidence>
<keyword evidence="3" id="KW-1185">Reference proteome</keyword>
<dbReference type="Proteomes" id="UP000694546">
    <property type="component" value="Chromosome 22"/>
</dbReference>
<feature type="region of interest" description="Disordered" evidence="1">
    <location>
        <begin position="1"/>
        <end position="50"/>
    </location>
</feature>
<dbReference type="PANTHER" id="PTHR35441:SF1">
    <property type="entry name" value="CIRCADIAN-ASSOCIATED TRANSCRIPTIONAL REPRESSOR"/>
    <property type="match status" value="1"/>
</dbReference>
<evidence type="ECO:0000313" key="2">
    <source>
        <dbReference type="Ensembl" id="ENSGMOP00000061404.1"/>
    </source>
</evidence>
<organism evidence="2 3">
    <name type="scientific">Gadus morhua</name>
    <name type="common">Atlantic cod</name>
    <dbReference type="NCBI Taxonomy" id="8049"/>
    <lineage>
        <taxon>Eukaryota</taxon>
        <taxon>Metazoa</taxon>
        <taxon>Chordata</taxon>
        <taxon>Craniata</taxon>
        <taxon>Vertebrata</taxon>
        <taxon>Euteleostomi</taxon>
        <taxon>Actinopterygii</taxon>
        <taxon>Neopterygii</taxon>
        <taxon>Teleostei</taxon>
        <taxon>Neoteleostei</taxon>
        <taxon>Acanthomorphata</taxon>
        <taxon>Zeiogadaria</taxon>
        <taxon>Gadariae</taxon>
        <taxon>Gadiformes</taxon>
        <taxon>Gadoidei</taxon>
        <taxon>Gadidae</taxon>
        <taxon>Gadus</taxon>
    </lineage>
</organism>
<dbReference type="GO" id="GO:0005634">
    <property type="term" value="C:nucleus"/>
    <property type="evidence" value="ECO:0007669"/>
    <property type="project" value="TreeGrafter"/>
</dbReference>
<evidence type="ECO:0000313" key="3">
    <source>
        <dbReference type="Proteomes" id="UP000694546"/>
    </source>
</evidence>
<dbReference type="AlphaFoldDB" id="A0A8C5CPS9"/>
<name>A0A8C5CPS9_GADMO</name>
<feature type="compositionally biased region" description="Polar residues" evidence="1">
    <location>
        <begin position="314"/>
        <end position="331"/>
    </location>
</feature>
<reference evidence="2" key="2">
    <citation type="submission" date="2025-09" db="UniProtKB">
        <authorList>
            <consortium name="Ensembl"/>
        </authorList>
    </citation>
    <scope>IDENTIFICATION</scope>
</reference>
<dbReference type="CTD" id="564009"/>
<dbReference type="KEGG" id="gmh:115535525"/>
<dbReference type="InterPro" id="IPR031373">
    <property type="entry name" value="Ciart"/>
</dbReference>
<dbReference type="PANTHER" id="PTHR35441">
    <property type="entry name" value="CIRCADIAN-ASSOCIATED TRANSCRIPTIONAL REPRESSOR"/>
    <property type="match status" value="1"/>
</dbReference>
<dbReference type="Ensembl" id="ENSGMOT00000058708.1">
    <property type="protein sequence ID" value="ENSGMOP00000061404.1"/>
    <property type="gene ID" value="ENSGMOG00000032572.1"/>
</dbReference>
<accession>A0A8C5CPS9</accession>
<dbReference type="GeneTree" id="ENSGT00390000018360"/>
<feature type="region of interest" description="Disordered" evidence="1">
    <location>
        <begin position="291"/>
        <end position="353"/>
    </location>
</feature>
<dbReference type="GO" id="GO:0032922">
    <property type="term" value="P:circadian regulation of gene expression"/>
    <property type="evidence" value="ECO:0007669"/>
    <property type="project" value="InterPro"/>
</dbReference>